<sequence>MSEVVNPAISVRAVATETSDPRRILAFRDFPPGCGRKAPHLSKIECLELIASSKLSRGSSGEDRPREEYMHSDFSTERRKFFDKDGIERTKKAKASIESGEEIPVKWEKERSLKQRDREKIPIRTLFHPKFPSFTDKVGRCGESSGVNSNEASRSVSWAQKRPALKSQVPSTHGSLISRAKRNEVTVRSNSTYIPKQTEILMGGSSRMDIQPAPISINDGSKYRNRVKEILRKFDEIFSDVSRKEERKSKDQVVSKRIDLVSLKIIKAKGICPNVSREAILGNVPGVEVGDKFQYRVELHIIELHRPLQSGIDSIRRGNGVLASSIVASGGYVDYAMDNGEVLQYSGQGGNLFAKDKCPEDQKLVVGNLALKNSMDERRPVRVIRGFKDTMDSKGRMVYTFSYDGLYRVEKYCQQKGPYGNKIFMFTLRRIPGQPPLRRKRMRNLIN</sequence>
<dbReference type="InterPro" id="IPR051357">
    <property type="entry name" value="H3K9_HMTase_SUVAR3-9"/>
</dbReference>
<dbReference type="PANTHER" id="PTHR45660:SF46">
    <property type="entry name" value="HISTONE-LYSINE N-METHYLTRANSFERASE, H3 LYSINE-9 SPECIFIC SUVH6"/>
    <property type="match status" value="1"/>
</dbReference>
<dbReference type="SMART" id="SM00466">
    <property type="entry name" value="SRA"/>
    <property type="match status" value="1"/>
</dbReference>
<name>A0A7J7NY04_9MAGN</name>
<dbReference type="Gene3D" id="2.30.280.10">
    <property type="entry name" value="SRA-YDG"/>
    <property type="match status" value="1"/>
</dbReference>
<protein>
    <recommendedName>
        <fullName evidence="5">YDG domain-containing protein</fullName>
    </recommendedName>
</protein>
<dbReference type="GO" id="GO:0005634">
    <property type="term" value="C:nucleus"/>
    <property type="evidence" value="ECO:0007669"/>
    <property type="project" value="UniProtKB-SubCell"/>
</dbReference>
<dbReference type="PANTHER" id="PTHR45660">
    <property type="entry name" value="HISTONE-LYSINE N-METHYLTRANSFERASE SETMAR"/>
    <property type="match status" value="1"/>
</dbReference>
<keyword evidence="7" id="KW-1185">Reference proteome</keyword>
<evidence type="ECO:0000256" key="2">
    <source>
        <dbReference type="ARBA" id="ARBA00023242"/>
    </source>
</evidence>
<feature type="domain" description="YDG" evidence="5">
    <location>
        <begin position="282"/>
        <end position="430"/>
    </location>
</feature>
<comment type="caution">
    <text evidence="6">The sequence shown here is derived from an EMBL/GenBank/DDBJ whole genome shotgun (WGS) entry which is preliminary data.</text>
</comment>
<dbReference type="Pfam" id="PF02182">
    <property type="entry name" value="SAD_SRA"/>
    <property type="match status" value="1"/>
</dbReference>
<evidence type="ECO:0000313" key="6">
    <source>
        <dbReference type="EMBL" id="KAF6171798.1"/>
    </source>
</evidence>
<proteinExistence type="predicted"/>
<gene>
    <name evidence="6" type="ORF">GIB67_007319</name>
</gene>
<feature type="region of interest" description="Disordered" evidence="4">
    <location>
        <begin position="145"/>
        <end position="176"/>
    </location>
</feature>
<dbReference type="GO" id="GO:0042054">
    <property type="term" value="F:histone methyltransferase activity"/>
    <property type="evidence" value="ECO:0007669"/>
    <property type="project" value="TreeGrafter"/>
</dbReference>
<dbReference type="AlphaFoldDB" id="A0A7J7NY04"/>
<dbReference type="InterPro" id="IPR015947">
    <property type="entry name" value="PUA-like_sf"/>
</dbReference>
<dbReference type="Proteomes" id="UP000541444">
    <property type="component" value="Unassembled WGS sequence"/>
</dbReference>
<dbReference type="SUPFAM" id="SSF88697">
    <property type="entry name" value="PUA domain-like"/>
    <property type="match status" value="1"/>
</dbReference>
<feature type="compositionally biased region" description="Polar residues" evidence="4">
    <location>
        <begin position="145"/>
        <end position="158"/>
    </location>
</feature>
<organism evidence="6 7">
    <name type="scientific">Kingdonia uniflora</name>
    <dbReference type="NCBI Taxonomy" id="39325"/>
    <lineage>
        <taxon>Eukaryota</taxon>
        <taxon>Viridiplantae</taxon>
        <taxon>Streptophyta</taxon>
        <taxon>Embryophyta</taxon>
        <taxon>Tracheophyta</taxon>
        <taxon>Spermatophyta</taxon>
        <taxon>Magnoliopsida</taxon>
        <taxon>Ranunculales</taxon>
        <taxon>Circaeasteraceae</taxon>
        <taxon>Kingdonia</taxon>
    </lineage>
</organism>
<dbReference type="OrthoDB" id="5792673at2759"/>
<reference evidence="6 7" key="1">
    <citation type="journal article" date="2020" name="IScience">
        <title>Genome Sequencing of the Endangered Kingdonia uniflora (Circaeasteraceae, Ranunculales) Reveals Potential Mechanisms of Evolutionary Specialization.</title>
        <authorList>
            <person name="Sun Y."/>
            <person name="Deng T."/>
            <person name="Zhang A."/>
            <person name="Moore M.J."/>
            <person name="Landis J.B."/>
            <person name="Lin N."/>
            <person name="Zhang H."/>
            <person name="Zhang X."/>
            <person name="Huang J."/>
            <person name="Zhang X."/>
            <person name="Sun H."/>
            <person name="Wang H."/>
        </authorList>
    </citation>
    <scope>NUCLEOTIDE SEQUENCE [LARGE SCALE GENOMIC DNA]</scope>
    <source>
        <strain evidence="6">TB1705</strain>
        <tissue evidence="6">Leaf</tissue>
    </source>
</reference>
<comment type="subcellular location">
    <subcellularLocation>
        <location evidence="1">Chromosome</location>
    </subcellularLocation>
    <subcellularLocation>
        <location evidence="3">Nucleus</location>
    </subcellularLocation>
</comment>
<keyword evidence="2 3" id="KW-0539">Nucleus</keyword>
<accession>A0A7J7NY04</accession>
<evidence type="ECO:0000256" key="1">
    <source>
        <dbReference type="ARBA" id="ARBA00004286"/>
    </source>
</evidence>
<evidence type="ECO:0000259" key="5">
    <source>
        <dbReference type="PROSITE" id="PS51015"/>
    </source>
</evidence>
<dbReference type="PROSITE" id="PS51015">
    <property type="entry name" value="YDG"/>
    <property type="match status" value="1"/>
</dbReference>
<dbReference type="InterPro" id="IPR036987">
    <property type="entry name" value="SRA-YDG_sf"/>
</dbReference>
<evidence type="ECO:0000313" key="7">
    <source>
        <dbReference type="Proteomes" id="UP000541444"/>
    </source>
</evidence>
<evidence type="ECO:0000256" key="3">
    <source>
        <dbReference type="PROSITE-ProRule" id="PRU00358"/>
    </source>
</evidence>
<evidence type="ECO:0000256" key="4">
    <source>
        <dbReference type="SAM" id="MobiDB-lite"/>
    </source>
</evidence>
<dbReference type="EMBL" id="JACGCM010000455">
    <property type="protein sequence ID" value="KAF6171798.1"/>
    <property type="molecule type" value="Genomic_DNA"/>
</dbReference>
<dbReference type="InterPro" id="IPR003105">
    <property type="entry name" value="SRA_YDG"/>
</dbReference>
<dbReference type="GO" id="GO:0003690">
    <property type="term" value="F:double-stranded DNA binding"/>
    <property type="evidence" value="ECO:0007669"/>
    <property type="project" value="TreeGrafter"/>
</dbReference>
<dbReference type="GO" id="GO:0005694">
    <property type="term" value="C:chromosome"/>
    <property type="evidence" value="ECO:0007669"/>
    <property type="project" value="UniProtKB-SubCell"/>
</dbReference>